<protein>
    <submittedName>
        <fullName evidence="6">Unannotated protein</fullName>
    </submittedName>
</protein>
<keyword evidence="2" id="KW-0689">Ribosomal protein</keyword>
<comment type="similarity">
    <text evidence="1">Belongs to the universal ribosomal protein uL24 family.</text>
</comment>
<dbReference type="InterPro" id="IPR008991">
    <property type="entry name" value="Translation_prot_SH3-like_sf"/>
</dbReference>
<dbReference type="InterPro" id="IPR057264">
    <property type="entry name" value="Ribosomal_uL24_C"/>
</dbReference>
<keyword evidence="3" id="KW-0687">Ribonucleoprotein</keyword>
<dbReference type="GO" id="GO:0006412">
    <property type="term" value="P:translation"/>
    <property type="evidence" value="ECO:0007669"/>
    <property type="project" value="InterPro"/>
</dbReference>
<accession>A0A6J7GI85</accession>
<dbReference type="GO" id="GO:1990904">
    <property type="term" value="C:ribonucleoprotein complex"/>
    <property type="evidence" value="ECO:0007669"/>
    <property type="project" value="UniProtKB-KW"/>
</dbReference>
<dbReference type="InterPro" id="IPR014722">
    <property type="entry name" value="Rib_uL2_dom2"/>
</dbReference>
<sequence length="107" mass="11456">MTIAKLKLKKGDRVVVLSGKDIGKEGSISRVIPERNMAIVDGINIAKKHQRATSATAQGGIIDKDMPIHLSNLALLCPSCGKTRVGFLLKKDGAKTRVCKKCGKDLS</sequence>
<dbReference type="GO" id="GO:0005840">
    <property type="term" value="C:ribosome"/>
    <property type="evidence" value="ECO:0007669"/>
    <property type="project" value="UniProtKB-KW"/>
</dbReference>
<evidence type="ECO:0000256" key="2">
    <source>
        <dbReference type="ARBA" id="ARBA00022980"/>
    </source>
</evidence>
<evidence type="ECO:0000313" key="5">
    <source>
        <dbReference type="EMBL" id="CAB4725167.1"/>
    </source>
</evidence>
<evidence type="ECO:0000256" key="1">
    <source>
        <dbReference type="ARBA" id="ARBA00010618"/>
    </source>
</evidence>
<dbReference type="InterPro" id="IPR041988">
    <property type="entry name" value="Ribosomal_uL24_KOW"/>
</dbReference>
<name>A0A6J7GI85_9ZZZZ</name>
<dbReference type="EMBL" id="CAFBPQ010000027">
    <property type="protein sequence ID" value="CAB5025820.1"/>
    <property type="molecule type" value="Genomic_DNA"/>
</dbReference>
<dbReference type="EMBL" id="CAFBMM010000041">
    <property type="protein sequence ID" value="CAB4908097.1"/>
    <property type="molecule type" value="Genomic_DNA"/>
</dbReference>
<dbReference type="EMBL" id="CAEZYK010000047">
    <property type="protein sequence ID" value="CAB4725167.1"/>
    <property type="molecule type" value="Genomic_DNA"/>
</dbReference>
<dbReference type="GO" id="GO:0003735">
    <property type="term" value="F:structural constituent of ribosome"/>
    <property type="evidence" value="ECO:0007669"/>
    <property type="project" value="InterPro"/>
</dbReference>
<reference evidence="6" key="1">
    <citation type="submission" date="2020-05" db="EMBL/GenBank/DDBJ databases">
        <authorList>
            <person name="Chiriac C."/>
            <person name="Salcher M."/>
            <person name="Ghai R."/>
            <person name="Kavagutti S V."/>
        </authorList>
    </citation>
    <scope>NUCLEOTIDE SEQUENCE</scope>
</reference>
<evidence type="ECO:0000259" key="4">
    <source>
        <dbReference type="SMART" id="SM00739"/>
    </source>
</evidence>
<dbReference type="AlphaFoldDB" id="A0A6J7GI85"/>
<dbReference type="InterPro" id="IPR003256">
    <property type="entry name" value="Ribosomal_uL24"/>
</dbReference>
<dbReference type="PANTHER" id="PTHR12903">
    <property type="entry name" value="MITOCHONDRIAL RIBOSOMAL PROTEIN L24"/>
    <property type="match status" value="1"/>
</dbReference>
<dbReference type="SMART" id="SM00739">
    <property type="entry name" value="KOW"/>
    <property type="match status" value="1"/>
</dbReference>
<dbReference type="Pfam" id="PF00467">
    <property type="entry name" value="KOW"/>
    <property type="match status" value="1"/>
</dbReference>
<dbReference type="HAMAP" id="MF_01326_B">
    <property type="entry name" value="Ribosomal_uL24_B"/>
    <property type="match status" value="1"/>
</dbReference>
<dbReference type="GO" id="GO:0003723">
    <property type="term" value="F:RNA binding"/>
    <property type="evidence" value="ECO:0007669"/>
    <property type="project" value="InterPro"/>
</dbReference>
<gene>
    <name evidence="5" type="ORF">UFOPK2683_00928</name>
    <name evidence="6" type="ORF">UFOPK3605_00912</name>
    <name evidence="7" type="ORF">UFOPK3897_01025</name>
    <name evidence="8" type="ORF">UFOPK4121_00948</name>
</gene>
<evidence type="ECO:0000313" key="7">
    <source>
        <dbReference type="EMBL" id="CAB4979523.1"/>
    </source>
</evidence>
<evidence type="ECO:0000313" key="8">
    <source>
        <dbReference type="EMBL" id="CAB5025820.1"/>
    </source>
</evidence>
<dbReference type="EMBL" id="CAFBOF010000021">
    <property type="protein sequence ID" value="CAB4979523.1"/>
    <property type="molecule type" value="Genomic_DNA"/>
</dbReference>
<organism evidence="6">
    <name type="scientific">freshwater metagenome</name>
    <dbReference type="NCBI Taxonomy" id="449393"/>
    <lineage>
        <taxon>unclassified sequences</taxon>
        <taxon>metagenomes</taxon>
        <taxon>ecological metagenomes</taxon>
    </lineage>
</organism>
<dbReference type="Pfam" id="PF17136">
    <property type="entry name" value="ribosomal_L24"/>
    <property type="match status" value="1"/>
</dbReference>
<dbReference type="NCBIfam" id="TIGR01079">
    <property type="entry name" value="rplX_bact"/>
    <property type="match status" value="1"/>
</dbReference>
<proteinExistence type="inferred from homology"/>
<dbReference type="CDD" id="cd06089">
    <property type="entry name" value="KOW_RPL26"/>
    <property type="match status" value="1"/>
</dbReference>
<dbReference type="SUPFAM" id="SSF50104">
    <property type="entry name" value="Translation proteins SH3-like domain"/>
    <property type="match status" value="1"/>
</dbReference>
<evidence type="ECO:0000313" key="6">
    <source>
        <dbReference type="EMBL" id="CAB4908097.1"/>
    </source>
</evidence>
<dbReference type="InterPro" id="IPR005824">
    <property type="entry name" value="KOW"/>
</dbReference>
<feature type="domain" description="KOW" evidence="4">
    <location>
        <begin position="7"/>
        <end position="34"/>
    </location>
</feature>
<evidence type="ECO:0000256" key="3">
    <source>
        <dbReference type="ARBA" id="ARBA00023274"/>
    </source>
</evidence>
<dbReference type="Gene3D" id="2.30.30.30">
    <property type="match status" value="1"/>
</dbReference>